<dbReference type="RefSeq" id="WP_275261971.1">
    <property type="nucleotide sequence ID" value="NZ_FMBM01000002.1"/>
</dbReference>
<organism evidence="2 3">
    <name type="scientific">Saliniramus fredricksonii</name>
    <dbReference type="NCBI Taxonomy" id="1653334"/>
    <lineage>
        <taxon>Bacteria</taxon>
        <taxon>Pseudomonadati</taxon>
        <taxon>Pseudomonadota</taxon>
        <taxon>Alphaproteobacteria</taxon>
        <taxon>Hyphomicrobiales</taxon>
        <taxon>Salinarimonadaceae</taxon>
        <taxon>Saliniramus</taxon>
    </lineage>
</organism>
<dbReference type="EMBL" id="LJSX01000025">
    <property type="protein sequence ID" value="KPQ09588.1"/>
    <property type="molecule type" value="Genomic_DNA"/>
</dbReference>
<comment type="caution">
    <text evidence="2">The sequence shown here is derived from an EMBL/GenBank/DDBJ whole genome shotgun (WGS) entry which is preliminary data.</text>
</comment>
<evidence type="ECO:0000313" key="3">
    <source>
        <dbReference type="Proteomes" id="UP000050497"/>
    </source>
</evidence>
<reference evidence="2 3" key="1">
    <citation type="submission" date="2015-09" db="EMBL/GenBank/DDBJ databases">
        <title>Identification and resolution of microdiversity through metagenomic sequencing of parallel consortia.</title>
        <authorList>
            <person name="Nelson W.C."/>
            <person name="Romine M.F."/>
            <person name="Lindemann S.R."/>
        </authorList>
    </citation>
    <scope>NUCLEOTIDE SEQUENCE [LARGE SCALE GENOMIC DNA]</scope>
    <source>
        <strain evidence="2">HL-109</strain>
    </source>
</reference>
<accession>A0A0P7X4E3</accession>
<dbReference type="AlphaFoldDB" id="A0A0P7X4E3"/>
<evidence type="ECO:0000256" key="1">
    <source>
        <dbReference type="SAM" id="MobiDB-lite"/>
    </source>
</evidence>
<proteinExistence type="predicted"/>
<sequence>MPQRDQAYQFREGPGTALPGVRVQSGLRKLRGMGGMGAMGGF</sequence>
<evidence type="ECO:0000313" key="2">
    <source>
        <dbReference type="EMBL" id="KPQ09588.1"/>
    </source>
</evidence>
<dbReference type="Proteomes" id="UP000050497">
    <property type="component" value="Unassembled WGS sequence"/>
</dbReference>
<name>A0A0P7X4E3_9HYPH</name>
<feature type="region of interest" description="Disordered" evidence="1">
    <location>
        <begin position="1"/>
        <end position="20"/>
    </location>
</feature>
<gene>
    <name evidence="2" type="ORF">HLUCCO17_14235</name>
</gene>
<protein>
    <submittedName>
        <fullName evidence="2">Uncharacterized protein</fullName>
    </submittedName>
</protein>